<sequence length="110" mass="12942">MNVILCTGCSLEEVTWKIFPKSLDLLQECARDQKTRDLKKRRQRWGGVDRRIRFRRQTNTQRFAASPLTLHRMLLQHRARCSGGVWTLRHVVTALLLCDVERPVKIRSNT</sequence>
<gene>
    <name evidence="1" type="ORF">Q8A67_023909</name>
</gene>
<evidence type="ECO:0000313" key="2">
    <source>
        <dbReference type="Proteomes" id="UP001187343"/>
    </source>
</evidence>
<dbReference type="Proteomes" id="UP001187343">
    <property type="component" value="Unassembled WGS sequence"/>
</dbReference>
<evidence type="ECO:0000313" key="1">
    <source>
        <dbReference type="EMBL" id="KAK2871382.1"/>
    </source>
</evidence>
<comment type="caution">
    <text evidence="1">The sequence shown here is derived from an EMBL/GenBank/DDBJ whole genome shotgun (WGS) entry which is preliminary data.</text>
</comment>
<reference evidence="1" key="1">
    <citation type="submission" date="2023-08" db="EMBL/GenBank/DDBJ databases">
        <title>Chromosome-level Genome Assembly of mud carp (Cirrhinus molitorella).</title>
        <authorList>
            <person name="Liu H."/>
        </authorList>
    </citation>
    <scope>NUCLEOTIDE SEQUENCE</scope>
    <source>
        <strain evidence="1">Prfri</strain>
        <tissue evidence="1">Muscle</tissue>
    </source>
</reference>
<accession>A0AA88P5M3</accession>
<keyword evidence="2" id="KW-1185">Reference proteome</keyword>
<dbReference type="AlphaFoldDB" id="A0AA88P5M3"/>
<protein>
    <submittedName>
        <fullName evidence="1">Uncharacterized protein</fullName>
    </submittedName>
</protein>
<proteinExistence type="predicted"/>
<dbReference type="EMBL" id="JAUYZG010000023">
    <property type="protein sequence ID" value="KAK2871382.1"/>
    <property type="molecule type" value="Genomic_DNA"/>
</dbReference>
<organism evidence="1 2">
    <name type="scientific">Cirrhinus molitorella</name>
    <name type="common">mud carp</name>
    <dbReference type="NCBI Taxonomy" id="172907"/>
    <lineage>
        <taxon>Eukaryota</taxon>
        <taxon>Metazoa</taxon>
        <taxon>Chordata</taxon>
        <taxon>Craniata</taxon>
        <taxon>Vertebrata</taxon>
        <taxon>Euteleostomi</taxon>
        <taxon>Actinopterygii</taxon>
        <taxon>Neopterygii</taxon>
        <taxon>Teleostei</taxon>
        <taxon>Ostariophysi</taxon>
        <taxon>Cypriniformes</taxon>
        <taxon>Cyprinidae</taxon>
        <taxon>Labeoninae</taxon>
        <taxon>Labeonini</taxon>
        <taxon>Cirrhinus</taxon>
    </lineage>
</organism>
<name>A0AA88P5M3_9TELE</name>